<dbReference type="EMBL" id="JACHLX010000001">
    <property type="protein sequence ID" value="MBB5812205.1"/>
    <property type="molecule type" value="Genomic_DNA"/>
</dbReference>
<name>A0AA89Q3Q3_STRCU</name>
<dbReference type="RefSeq" id="WP_184847849.1">
    <property type="nucleotide sequence ID" value="NZ_BAABFE010000010.1"/>
</dbReference>
<reference evidence="1 2" key="1">
    <citation type="submission" date="2020-08" db="EMBL/GenBank/DDBJ databases">
        <title>Sequencing the genomes of 1000 actinobacteria strains.</title>
        <authorList>
            <person name="Klenk H.-P."/>
        </authorList>
    </citation>
    <scope>NUCLEOTIDE SEQUENCE [LARGE SCALE GENOMIC DNA]</scope>
    <source>
        <strain evidence="1 2">DSM 40129</strain>
    </source>
</reference>
<gene>
    <name evidence="1" type="ORF">HNR72_003233</name>
</gene>
<accession>A0AA89Q3Q3</accession>
<evidence type="ECO:0000313" key="1">
    <source>
        <dbReference type="EMBL" id="MBB5812205.1"/>
    </source>
</evidence>
<proteinExistence type="predicted"/>
<dbReference type="GeneID" id="93839648"/>
<dbReference type="Proteomes" id="UP000579531">
    <property type="component" value="Unassembled WGS sequence"/>
</dbReference>
<protein>
    <submittedName>
        <fullName evidence="1">Uncharacterized protein</fullName>
    </submittedName>
</protein>
<keyword evidence="2" id="KW-1185">Reference proteome</keyword>
<comment type="caution">
    <text evidence="1">The sequence shown here is derived from an EMBL/GenBank/DDBJ whole genome shotgun (WGS) entry which is preliminary data.</text>
</comment>
<organism evidence="1 2">
    <name type="scientific">Streptomyces collinus</name>
    <dbReference type="NCBI Taxonomy" id="42684"/>
    <lineage>
        <taxon>Bacteria</taxon>
        <taxon>Bacillati</taxon>
        <taxon>Actinomycetota</taxon>
        <taxon>Actinomycetes</taxon>
        <taxon>Kitasatosporales</taxon>
        <taxon>Streptomycetaceae</taxon>
        <taxon>Streptomyces</taxon>
    </lineage>
</organism>
<sequence length="92" mass="10334">MAVWMTWDFEGVGRAAQTVESVDEAAGWLIGSAERSRRAFAAEWQWLRLMDSVLRVRGAMLDEGRRAVESGTPWTSEVEGVRVRLSLVGHQD</sequence>
<dbReference type="AlphaFoldDB" id="A0AA89Q3Q3"/>
<evidence type="ECO:0000313" key="2">
    <source>
        <dbReference type="Proteomes" id="UP000579531"/>
    </source>
</evidence>